<dbReference type="GO" id="GO:0046872">
    <property type="term" value="F:metal ion binding"/>
    <property type="evidence" value="ECO:0007669"/>
    <property type="project" value="InterPro"/>
</dbReference>
<dbReference type="InterPro" id="IPR011871">
    <property type="entry name" value="Fib_succ_major"/>
</dbReference>
<dbReference type="InterPro" id="IPR007110">
    <property type="entry name" value="Ig-like_dom"/>
</dbReference>
<feature type="domain" description="Fibronectin type-III" evidence="2">
    <location>
        <begin position="363"/>
        <end position="455"/>
    </location>
</feature>
<evidence type="ECO:0000313" key="4">
    <source>
        <dbReference type="Proteomes" id="UP000178650"/>
    </source>
</evidence>
<dbReference type="SUPFAM" id="SSF49363">
    <property type="entry name" value="Purple acid phosphatase, N-terminal domain"/>
    <property type="match status" value="1"/>
</dbReference>
<evidence type="ECO:0000313" key="3">
    <source>
        <dbReference type="EMBL" id="OGZ79261.1"/>
    </source>
</evidence>
<dbReference type="EMBL" id="MHPJ01000005">
    <property type="protein sequence ID" value="OGZ79261.1"/>
    <property type="molecule type" value="Genomic_DNA"/>
</dbReference>
<dbReference type="InterPro" id="IPR015914">
    <property type="entry name" value="PAPs_N"/>
</dbReference>
<dbReference type="PROSITE" id="PS50853">
    <property type="entry name" value="FN3"/>
    <property type="match status" value="1"/>
</dbReference>
<accession>A0A1G2IY44</accession>
<dbReference type="AlphaFoldDB" id="A0A1G2IY44"/>
<dbReference type="Pfam" id="PF09603">
    <property type="entry name" value="Fib_succ_major"/>
    <property type="match status" value="1"/>
</dbReference>
<dbReference type="Gene3D" id="2.60.40.380">
    <property type="entry name" value="Purple acid phosphatase-like, N-terminal"/>
    <property type="match status" value="1"/>
</dbReference>
<name>A0A1G2IY44_9BACT</name>
<organism evidence="3 4">
    <name type="scientific">Candidatus Staskawiczbacteria bacterium RIFOXYB1_FULL_37_44</name>
    <dbReference type="NCBI Taxonomy" id="1802223"/>
    <lineage>
        <taxon>Bacteria</taxon>
        <taxon>Candidatus Staskawicziibacteriota</taxon>
    </lineage>
</organism>
<dbReference type="InterPro" id="IPR008963">
    <property type="entry name" value="Purple_acid_Pase-like_N"/>
</dbReference>
<reference evidence="3 4" key="1">
    <citation type="journal article" date="2016" name="Nat. Commun.">
        <title>Thousands of microbial genomes shed light on interconnected biogeochemical processes in an aquifer system.</title>
        <authorList>
            <person name="Anantharaman K."/>
            <person name="Brown C.T."/>
            <person name="Hug L.A."/>
            <person name="Sharon I."/>
            <person name="Castelle C.J."/>
            <person name="Probst A.J."/>
            <person name="Thomas B.C."/>
            <person name="Singh A."/>
            <person name="Wilkins M.J."/>
            <person name="Karaoz U."/>
            <person name="Brodie E.L."/>
            <person name="Williams K.H."/>
            <person name="Hubbard S.S."/>
            <person name="Banfield J.F."/>
        </authorList>
    </citation>
    <scope>NUCLEOTIDE SEQUENCE [LARGE SCALE GENOMIC DNA]</scope>
</reference>
<feature type="non-terminal residue" evidence="3">
    <location>
        <position position="1"/>
    </location>
</feature>
<evidence type="ECO:0000259" key="1">
    <source>
        <dbReference type="PROSITE" id="PS50835"/>
    </source>
</evidence>
<dbReference type="Pfam" id="PF16656">
    <property type="entry name" value="Pur_ac_phosph_N"/>
    <property type="match status" value="1"/>
</dbReference>
<dbReference type="InterPro" id="IPR003961">
    <property type="entry name" value="FN3_dom"/>
</dbReference>
<dbReference type="NCBIfam" id="TIGR02145">
    <property type="entry name" value="Fib_succ_major"/>
    <property type="match status" value="1"/>
</dbReference>
<gene>
    <name evidence="3" type="ORF">A2358_03225</name>
</gene>
<sequence>LQQPTDVFDLKIACSGECLTRGVKQGVEIDYIVDPWACGDALVDSRDSQSYATVLIGNQCWMRENLNVGTRIAGASNQTDNATLEKYCYSNNDANCTTYGGLYQWNEAMQYTASCNGTGAPPNDACASPVQGICPTGWHIPSHYEFTTLGRAVCTSGSCATDFPYDTETDGWIGTNEGTTLKTVNSSSFSALFGGALVFGTFGQIGTDGLFWSSLEGQNSSNVWNLQLAFANARVSRAVDAKAISVSIRCIRSPVTNTAPALTSVATSPNPIQGGSTLTITPTGQADDDSDALYYYCNETGSATSADTLCTQANTSYATPYSSMTCSYAVSTGNTTRTVYCRTYDGTEYSSEVTATYTVDTTAPTVSDVSSIATDSTATITWTTNEAGSTMVEYGTTTNYGTSTTETDTSTRVTSHSVSLSNLSSCTAYHYRVRSTDSVSNETIGEDNTFTTTGCGGALPAIAYSKEDQINQIMQKLIGLIKQAIKLISEKAGK</sequence>
<feature type="domain" description="Ig-like" evidence="1">
    <location>
        <begin position="320"/>
        <end position="445"/>
    </location>
</feature>
<dbReference type="STRING" id="1802223.A2358_03225"/>
<evidence type="ECO:0000259" key="2">
    <source>
        <dbReference type="PROSITE" id="PS50853"/>
    </source>
</evidence>
<dbReference type="GO" id="GO:0003993">
    <property type="term" value="F:acid phosphatase activity"/>
    <property type="evidence" value="ECO:0007669"/>
    <property type="project" value="InterPro"/>
</dbReference>
<proteinExistence type="predicted"/>
<dbReference type="PROSITE" id="PS50835">
    <property type="entry name" value="IG_LIKE"/>
    <property type="match status" value="1"/>
</dbReference>
<comment type="caution">
    <text evidence="3">The sequence shown here is derived from an EMBL/GenBank/DDBJ whole genome shotgun (WGS) entry which is preliminary data.</text>
</comment>
<dbReference type="Proteomes" id="UP000178650">
    <property type="component" value="Unassembled WGS sequence"/>
</dbReference>
<protein>
    <submittedName>
        <fullName evidence="3">Uncharacterized protein</fullName>
    </submittedName>
</protein>